<dbReference type="RefSeq" id="WP_191165080.1">
    <property type="nucleotide sequence ID" value="NZ_JACWMX010000008.1"/>
</dbReference>
<dbReference type="AlphaFoldDB" id="A0A926NMR7"/>
<dbReference type="Proteomes" id="UP000619078">
    <property type="component" value="Unassembled WGS sequence"/>
</dbReference>
<dbReference type="EMBL" id="JACWMX010000008">
    <property type="protein sequence ID" value="MBD1394949.1"/>
    <property type="molecule type" value="Genomic_DNA"/>
</dbReference>
<organism evidence="1 2">
    <name type="scientific">Mucilaginibacter glaciei</name>
    <dbReference type="NCBI Taxonomy" id="2772109"/>
    <lineage>
        <taxon>Bacteria</taxon>
        <taxon>Pseudomonadati</taxon>
        <taxon>Bacteroidota</taxon>
        <taxon>Sphingobacteriia</taxon>
        <taxon>Sphingobacteriales</taxon>
        <taxon>Sphingobacteriaceae</taxon>
        <taxon>Mucilaginibacter</taxon>
    </lineage>
</organism>
<sequence length="206" mass="24256">MNKLSFDVAGLTPVDIDAFDATCNHLRENYRVEVPGDIDFQLEQFETFNHYKDLNIRDTYAIKHIGADSYMLFLEMNPNAKSTRAELKHHHNYQPWALTYLKQDFGRVFIRTETLLDKIREIVFPIELDFREDKPFSDRFYVLTDDKEKAHKAMTQQFRDAMMLIKETDFVVEIFEHTLIIGNRKPVAPEHACYLAEFVSRLANLS</sequence>
<evidence type="ECO:0000313" key="1">
    <source>
        <dbReference type="EMBL" id="MBD1394949.1"/>
    </source>
</evidence>
<evidence type="ECO:0000313" key="2">
    <source>
        <dbReference type="Proteomes" id="UP000619078"/>
    </source>
</evidence>
<name>A0A926NMR7_9SPHI</name>
<protein>
    <submittedName>
        <fullName evidence="1">Uncharacterized protein</fullName>
    </submittedName>
</protein>
<reference evidence="1" key="1">
    <citation type="submission" date="2020-09" db="EMBL/GenBank/DDBJ databases">
        <title>Novel species of Mucilaginibacter isolated from a glacier on the Tibetan Plateau.</title>
        <authorList>
            <person name="Liu Q."/>
            <person name="Xin Y.-H."/>
        </authorList>
    </citation>
    <scope>NUCLEOTIDE SEQUENCE</scope>
    <source>
        <strain evidence="1">ZB1P21</strain>
    </source>
</reference>
<gene>
    <name evidence="1" type="ORF">IDJ76_17720</name>
</gene>
<proteinExistence type="predicted"/>
<keyword evidence="2" id="KW-1185">Reference proteome</keyword>
<accession>A0A926NMR7</accession>
<comment type="caution">
    <text evidence="1">The sequence shown here is derived from an EMBL/GenBank/DDBJ whole genome shotgun (WGS) entry which is preliminary data.</text>
</comment>